<dbReference type="EMBL" id="BMKB01000013">
    <property type="protein sequence ID" value="GGA65003.1"/>
    <property type="molecule type" value="Genomic_DNA"/>
</dbReference>
<gene>
    <name evidence="1" type="ORF">GCM10011499_39320</name>
</gene>
<organism evidence="1 2">
    <name type="scientific">Pelagibacterium lentulum</name>
    <dbReference type="NCBI Taxonomy" id="2029865"/>
    <lineage>
        <taxon>Bacteria</taxon>
        <taxon>Pseudomonadati</taxon>
        <taxon>Pseudomonadota</taxon>
        <taxon>Alphaproteobacteria</taxon>
        <taxon>Hyphomicrobiales</taxon>
        <taxon>Devosiaceae</taxon>
        <taxon>Pelagibacterium</taxon>
    </lineage>
</organism>
<proteinExistence type="predicted"/>
<dbReference type="Proteomes" id="UP000596977">
    <property type="component" value="Unassembled WGS sequence"/>
</dbReference>
<sequence length="218" mass="23429">MAITFPLSAQAFIDLLTIENATFKPSRNDQLSGLGNGQPLNTELASPLWQVDVSTGPIPNDDAEAIAALIERLEQPGNDFYVYNPRKLGPRMDRDGSILGAATPTIHTLASNNHQIRVDGLPSGYVLSRGDMLAFEYGPTGQKRRAMHRIDETVTASGAGLSPLFEVFPHIRPGAAVGDPVFLAPAAMRAKIIPGSYSITQVGALHQRLSFSAIQKLI</sequence>
<dbReference type="OrthoDB" id="8265479at2"/>
<keyword evidence="2" id="KW-1185">Reference proteome</keyword>
<evidence type="ECO:0000313" key="2">
    <source>
        <dbReference type="Proteomes" id="UP000596977"/>
    </source>
</evidence>
<evidence type="ECO:0000313" key="1">
    <source>
        <dbReference type="EMBL" id="GGA65003.1"/>
    </source>
</evidence>
<dbReference type="RefSeq" id="WP_127071422.1">
    <property type="nucleotide sequence ID" value="NZ_BMKB01000013.1"/>
</dbReference>
<dbReference type="AlphaFoldDB" id="A0A916W4J4"/>
<comment type="caution">
    <text evidence="1">The sequence shown here is derived from an EMBL/GenBank/DDBJ whole genome shotgun (WGS) entry which is preliminary data.</text>
</comment>
<name>A0A916W4J4_9HYPH</name>
<reference evidence="1 2" key="1">
    <citation type="journal article" date="2014" name="Int. J. Syst. Evol. Microbiol.">
        <title>Complete genome sequence of Corynebacterium casei LMG S-19264T (=DSM 44701T), isolated from a smear-ripened cheese.</title>
        <authorList>
            <consortium name="US DOE Joint Genome Institute (JGI-PGF)"/>
            <person name="Walter F."/>
            <person name="Albersmeier A."/>
            <person name="Kalinowski J."/>
            <person name="Ruckert C."/>
        </authorList>
    </citation>
    <scope>NUCLEOTIDE SEQUENCE [LARGE SCALE GENOMIC DNA]</scope>
    <source>
        <strain evidence="1 2">CGMCC 1.15896</strain>
    </source>
</reference>
<protein>
    <submittedName>
        <fullName evidence="1">Uncharacterized protein</fullName>
    </submittedName>
</protein>
<accession>A0A916W4J4</accession>